<accession>A0AAV3T7W7</accession>
<gene>
    <name evidence="2" type="ORF">GCM10009020_14670</name>
</gene>
<evidence type="ECO:0000256" key="1">
    <source>
        <dbReference type="SAM" id="Phobius"/>
    </source>
</evidence>
<keyword evidence="1" id="KW-1133">Transmembrane helix</keyword>
<feature type="transmembrane region" description="Helical" evidence="1">
    <location>
        <begin position="7"/>
        <end position="25"/>
    </location>
</feature>
<dbReference type="InterPro" id="IPR055893">
    <property type="entry name" value="DUF7470"/>
</dbReference>
<name>A0AAV3T7W7_9EURY</name>
<protein>
    <recommendedName>
        <fullName evidence="4">Major facilitator superfamily (MFS) profile domain-containing protein</fullName>
    </recommendedName>
</protein>
<dbReference type="AlphaFoldDB" id="A0AAV3T7W7"/>
<dbReference type="Pfam" id="PF24282">
    <property type="entry name" value="DUF7470"/>
    <property type="match status" value="1"/>
</dbReference>
<comment type="caution">
    <text evidence="2">The sequence shown here is derived from an EMBL/GenBank/DDBJ whole genome shotgun (WGS) entry which is preliminary data.</text>
</comment>
<dbReference type="RefSeq" id="WP_343773291.1">
    <property type="nucleotide sequence ID" value="NZ_BAAADV010000001.1"/>
</dbReference>
<evidence type="ECO:0000313" key="3">
    <source>
        <dbReference type="Proteomes" id="UP001500420"/>
    </source>
</evidence>
<evidence type="ECO:0000313" key="2">
    <source>
        <dbReference type="EMBL" id="GAA0669683.1"/>
    </source>
</evidence>
<keyword evidence="1" id="KW-0812">Transmembrane</keyword>
<dbReference type="EMBL" id="BAAADV010000001">
    <property type="protein sequence ID" value="GAA0669683.1"/>
    <property type="molecule type" value="Genomic_DNA"/>
</dbReference>
<keyword evidence="1" id="KW-0472">Membrane</keyword>
<keyword evidence="3" id="KW-1185">Reference proteome</keyword>
<organism evidence="2 3">
    <name type="scientific">Natronoarchaeum mannanilyticum</name>
    <dbReference type="NCBI Taxonomy" id="926360"/>
    <lineage>
        <taxon>Archaea</taxon>
        <taxon>Methanobacteriati</taxon>
        <taxon>Methanobacteriota</taxon>
        <taxon>Stenosarchaea group</taxon>
        <taxon>Halobacteria</taxon>
        <taxon>Halobacteriales</taxon>
        <taxon>Natronoarchaeaceae</taxon>
    </lineage>
</organism>
<feature type="transmembrane region" description="Helical" evidence="1">
    <location>
        <begin position="31"/>
        <end position="53"/>
    </location>
</feature>
<evidence type="ECO:0008006" key="4">
    <source>
        <dbReference type="Google" id="ProtNLM"/>
    </source>
</evidence>
<reference evidence="2 3" key="1">
    <citation type="journal article" date="2019" name="Int. J. Syst. Evol. Microbiol.">
        <title>The Global Catalogue of Microorganisms (GCM) 10K type strain sequencing project: providing services to taxonomists for standard genome sequencing and annotation.</title>
        <authorList>
            <consortium name="The Broad Institute Genomics Platform"/>
            <consortium name="The Broad Institute Genome Sequencing Center for Infectious Disease"/>
            <person name="Wu L."/>
            <person name="Ma J."/>
        </authorList>
    </citation>
    <scope>NUCLEOTIDE SEQUENCE [LARGE SCALE GENOMIC DNA]</scope>
    <source>
        <strain evidence="2 3">JCM 16328</strain>
    </source>
</reference>
<proteinExistence type="predicted"/>
<dbReference type="Proteomes" id="UP001500420">
    <property type="component" value="Unassembled WGS sequence"/>
</dbReference>
<sequence>MLKRLGATGIVGLLAILGGIALIAYESLVIAGGIALVLAGIGLVVRALVSSLINSMGMGGMF</sequence>